<dbReference type="InterPro" id="IPR023485">
    <property type="entry name" value="Ptyr_pPase"/>
</dbReference>
<gene>
    <name evidence="2" type="ORF">LCGC14_1122900</name>
</gene>
<protein>
    <recommendedName>
        <fullName evidence="1">Phosphotyrosine protein phosphatase I domain-containing protein</fullName>
    </recommendedName>
</protein>
<dbReference type="PANTHER" id="PTHR11717:SF31">
    <property type="entry name" value="LOW MOLECULAR WEIGHT PROTEIN-TYROSINE-PHOSPHATASE ETP-RELATED"/>
    <property type="match status" value="1"/>
</dbReference>
<dbReference type="Pfam" id="PF01451">
    <property type="entry name" value="LMWPc"/>
    <property type="match status" value="1"/>
</dbReference>
<dbReference type="SUPFAM" id="SSF52788">
    <property type="entry name" value="Phosphotyrosine protein phosphatases I"/>
    <property type="match status" value="1"/>
</dbReference>
<accession>A0A0F9MRB1</accession>
<name>A0A0F9MRB1_9ZZZZ</name>
<dbReference type="SMART" id="SM00226">
    <property type="entry name" value="LMWPc"/>
    <property type="match status" value="1"/>
</dbReference>
<dbReference type="EMBL" id="LAZR01005205">
    <property type="protein sequence ID" value="KKN01922.1"/>
    <property type="molecule type" value="Genomic_DNA"/>
</dbReference>
<organism evidence="2">
    <name type="scientific">marine sediment metagenome</name>
    <dbReference type="NCBI Taxonomy" id="412755"/>
    <lineage>
        <taxon>unclassified sequences</taxon>
        <taxon>metagenomes</taxon>
        <taxon>ecological metagenomes</taxon>
    </lineage>
</organism>
<dbReference type="InterPro" id="IPR050438">
    <property type="entry name" value="LMW_PTPase"/>
</dbReference>
<evidence type="ECO:0000313" key="2">
    <source>
        <dbReference type="EMBL" id="KKN01922.1"/>
    </source>
</evidence>
<dbReference type="Gene3D" id="3.40.50.2300">
    <property type="match status" value="1"/>
</dbReference>
<dbReference type="PANTHER" id="PTHR11717">
    <property type="entry name" value="LOW MOLECULAR WEIGHT PROTEIN TYROSINE PHOSPHATASE"/>
    <property type="match status" value="1"/>
</dbReference>
<feature type="domain" description="Phosphotyrosine protein phosphatase I" evidence="1">
    <location>
        <begin position="8"/>
        <end position="156"/>
    </location>
</feature>
<proteinExistence type="predicted"/>
<sequence>MNKRFPYKSILIACSVNTARSCMAEGFFREIFAKNNLDIKVFSGGIASNARDGMLISMDAKLAMNEIGIKLSETSTSIDLKKHKNILKKADLILTMTEQHKNEMLMFEEVNNTPILTLKEFAGNSGDIVDPSMKELEGFRETRDEIMECLIEGLEKYDLKFE</sequence>
<dbReference type="InterPro" id="IPR036196">
    <property type="entry name" value="Ptyr_pPase_sf"/>
</dbReference>
<comment type="caution">
    <text evidence="2">The sequence shown here is derived from an EMBL/GenBank/DDBJ whole genome shotgun (WGS) entry which is preliminary data.</text>
</comment>
<dbReference type="AlphaFoldDB" id="A0A0F9MRB1"/>
<evidence type="ECO:0000259" key="1">
    <source>
        <dbReference type="SMART" id="SM00226"/>
    </source>
</evidence>
<reference evidence="2" key="1">
    <citation type="journal article" date="2015" name="Nature">
        <title>Complex archaea that bridge the gap between prokaryotes and eukaryotes.</title>
        <authorList>
            <person name="Spang A."/>
            <person name="Saw J.H."/>
            <person name="Jorgensen S.L."/>
            <person name="Zaremba-Niedzwiedzka K."/>
            <person name="Martijn J."/>
            <person name="Lind A.E."/>
            <person name="van Eijk R."/>
            <person name="Schleper C."/>
            <person name="Guy L."/>
            <person name="Ettema T.J."/>
        </authorList>
    </citation>
    <scope>NUCLEOTIDE SEQUENCE</scope>
</reference>
<dbReference type="GO" id="GO:0004725">
    <property type="term" value="F:protein tyrosine phosphatase activity"/>
    <property type="evidence" value="ECO:0007669"/>
    <property type="project" value="TreeGrafter"/>
</dbReference>